<dbReference type="Proteomes" id="UP000193144">
    <property type="component" value="Unassembled WGS sequence"/>
</dbReference>
<evidence type="ECO:0000313" key="4">
    <source>
        <dbReference type="EMBL" id="ORY14672.1"/>
    </source>
</evidence>
<reference evidence="4 5" key="1">
    <citation type="submission" date="2016-07" db="EMBL/GenBank/DDBJ databases">
        <title>Pervasive Adenine N6-methylation of Active Genes in Fungi.</title>
        <authorList>
            <consortium name="DOE Joint Genome Institute"/>
            <person name="Mondo S.J."/>
            <person name="Dannebaum R.O."/>
            <person name="Kuo R.C."/>
            <person name="Labutti K."/>
            <person name="Haridas S."/>
            <person name="Kuo A."/>
            <person name="Salamov A."/>
            <person name="Ahrendt S.R."/>
            <person name="Lipzen A."/>
            <person name="Sullivan W."/>
            <person name="Andreopoulos W.B."/>
            <person name="Clum A."/>
            <person name="Lindquist E."/>
            <person name="Daum C."/>
            <person name="Ramamoorthy G.K."/>
            <person name="Gryganskyi A."/>
            <person name="Culley D."/>
            <person name="Magnuson J.K."/>
            <person name="James T.Y."/>
            <person name="O'Malley M.A."/>
            <person name="Stajich J.E."/>
            <person name="Spatafora J.W."/>
            <person name="Visel A."/>
            <person name="Grigoriev I.V."/>
        </authorList>
    </citation>
    <scope>NUCLEOTIDE SEQUENCE [LARGE SCALE GENOMIC DNA]</scope>
    <source>
        <strain evidence="4 5">CBS 115471</strain>
    </source>
</reference>
<dbReference type="InterPro" id="IPR016035">
    <property type="entry name" value="Acyl_Trfase/lysoPLipase"/>
</dbReference>
<dbReference type="GO" id="GO:0016020">
    <property type="term" value="C:membrane"/>
    <property type="evidence" value="ECO:0007669"/>
    <property type="project" value="TreeGrafter"/>
</dbReference>
<feature type="region of interest" description="Disordered" evidence="3">
    <location>
        <begin position="1"/>
        <end position="24"/>
    </location>
</feature>
<keyword evidence="2" id="KW-0442">Lipid degradation</keyword>
<evidence type="ECO:0000256" key="3">
    <source>
        <dbReference type="SAM" id="MobiDB-lite"/>
    </source>
</evidence>
<evidence type="ECO:0000256" key="1">
    <source>
        <dbReference type="ARBA" id="ARBA00022801"/>
    </source>
</evidence>
<evidence type="ECO:0000256" key="2">
    <source>
        <dbReference type="ARBA" id="ARBA00022963"/>
    </source>
</evidence>
<keyword evidence="1" id="KW-0378">Hydrolase</keyword>
<name>A0A1Y1ZWP4_9PLEO</name>
<organism evidence="4 5">
    <name type="scientific">Clohesyomyces aquaticus</name>
    <dbReference type="NCBI Taxonomy" id="1231657"/>
    <lineage>
        <taxon>Eukaryota</taxon>
        <taxon>Fungi</taxon>
        <taxon>Dikarya</taxon>
        <taxon>Ascomycota</taxon>
        <taxon>Pezizomycotina</taxon>
        <taxon>Dothideomycetes</taxon>
        <taxon>Pleosporomycetidae</taxon>
        <taxon>Pleosporales</taxon>
        <taxon>Lindgomycetaceae</taxon>
        <taxon>Clohesyomyces</taxon>
    </lineage>
</organism>
<comment type="caution">
    <text evidence="4">The sequence shown here is derived from an EMBL/GenBank/DDBJ whole genome shotgun (WGS) entry which is preliminary data.</text>
</comment>
<gene>
    <name evidence="4" type="ORF">BCR34DRAFT_479154</name>
</gene>
<dbReference type="EMBL" id="MCFA01000031">
    <property type="protein sequence ID" value="ORY14672.1"/>
    <property type="molecule type" value="Genomic_DNA"/>
</dbReference>
<evidence type="ECO:0000313" key="5">
    <source>
        <dbReference type="Proteomes" id="UP000193144"/>
    </source>
</evidence>
<dbReference type="GO" id="GO:0047499">
    <property type="term" value="F:calcium-independent phospholipase A2 activity"/>
    <property type="evidence" value="ECO:0007669"/>
    <property type="project" value="TreeGrafter"/>
</dbReference>
<dbReference type="PANTHER" id="PTHR24185">
    <property type="entry name" value="CALCIUM-INDEPENDENT PHOSPHOLIPASE A2-GAMMA"/>
    <property type="match status" value="1"/>
</dbReference>
<dbReference type="STRING" id="1231657.A0A1Y1ZWP4"/>
<dbReference type="GO" id="GO:0016042">
    <property type="term" value="P:lipid catabolic process"/>
    <property type="evidence" value="ECO:0007669"/>
    <property type="project" value="UniProtKB-KW"/>
</dbReference>
<dbReference type="PANTHER" id="PTHR24185:SF1">
    <property type="entry name" value="CALCIUM-INDEPENDENT PHOSPHOLIPASE A2-GAMMA"/>
    <property type="match status" value="1"/>
</dbReference>
<dbReference type="OrthoDB" id="626167at2759"/>
<dbReference type="AlphaFoldDB" id="A0A1Y1ZWP4"/>
<evidence type="ECO:0008006" key="6">
    <source>
        <dbReference type="Google" id="ProtNLM"/>
    </source>
</evidence>
<dbReference type="Gene3D" id="3.40.1090.10">
    <property type="entry name" value="Cytosolic phospholipase A2 catalytic domain"/>
    <property type="match status" value="2"/>
</dbReference>
<dbReference type="SUPFAM" id="SSF52151">
    <property type="entry name" value="FabD/lysophospholipase-like"/>
    <property type="match status" value="1"/>
</dbReference>
<keyword evidence="2" id="KW-0443">Lipid metabolism</keyword>
<keyword evidence="5" id="KW-1185">Reference proteome</keyword>
<protein>
    <recommendedName>
        <fullName evidence="6">Acyl transferase/acyl hydrolase/lysophospholipase</fullName>
    </recommendedName>
</protein>
<proteinExistence type="predicted"/>
<sequence length="507" mass="57933">MEETASSDRISQGDSSGPPGDADTEEIWSQQNLLSLDGGGIRGYWTLLVLRQLMILVAVEERKKDCPSPEDYHSFHPHTFPVHAARPLRTGLVLIRGTRFPLWKTVISFFHVIILTISADQVLGGKQFRMTVLDCLYEYRKMGNKIFGKPRLISQPNTGIITRFKYSASAMEDAFREVTARRCEEIEHRIKEVTFPSMPGLCRTFVTTKKKERTKDSKGSEEKLYLIRSYDHEKSDPHHLGRQAATNLSTKAVQTNYGPAHPLEIWEVARAATAAPMYFEKIRFERKSATECTKISFTDGGFGYTNNPINKGLSEIKSLHGKSSIGVVVSVGTAKAKEYHAGRSLRKQVRKIANVATDPEVAEEHVDDDLAHYFRFNDDKGMSIDLDEWRPNGLFTKNPGWKTIDTMEHAFNKWCNNPENTKHMKSCAKELVRRRRIRIKDSARWQRYATGARFVCGHAGCVFDPQYDREVFKTHLLSEHHADPGEVDNLIRRMTKFWKYQNIPHQG</sequence>
<dbReference type="GO" id="GO:0019369">
    <property type="term" value="P:arachidonate metabolic process"/>
    <property type="evidence" value="ECO:0007669"/>
    <property type="project" value="TreeGrafter"/>
</dbReference>
<accession>A0A1Y1ZWP4</accession>